<organism evidence="4 5">
    <name type="scientific">Micromonospora saelicesensis</name>
    <dbReference type="NCBI Taxonomy" id="285676"/>
    <lineage>
        <taxon>Bacteria</taxon>
        <taxon>Bacillati</taxon>
        <taxon>Actinomycetota</taxon>
        <taxon>Actinomycetes</taxon>
        <taxon>Micromonosporales</taxon>
        <taxon>Micromonosporaceae</taxon>
        <taxon>Micromonospora</taxon>
    </lineage>
</organism>
<proteinExistence type="inferred from homology"/>
<dbReference type="PANTHER" id="PTHR23416:SF23">
    <property type="entry name" value="ACETYLTRANSFERASE C18B11.09C-RELATED"/>
    <property type="match status" value="1"/>
</dbReference>
<comment type="similarity">
    <text evidence="1">Belongs to the transferase hexapeptide repeat family.</text>
</comment>
<evidence type="ECO:0000256" key="1">
    <source>
        <dbReference type="ARBA" id="ARBA00007274"/>
    </source>
</evidence>
<evidence type="ECO:0000256" key="3">
    <source>
        <dbReference type="SAM" id="MobiDB-lite"/>
    </source>
</evidence>
<name>A0A328NLC4_9ACTN</name>
<dbReference type="Gene3D" id="2.160.10.10">
    <property type="entry name" value="Hexapeptide repeat proteins"/>
    <property type="match status" value="1"/>
</dbReference>
<evidence type="ECO:0000256" key="2">
    <source>
        <dbReference type="ARBA" id="ARBA00022679"/>
    </source>
</evidence>
<dbReference type="InterPro" id="IPR051159">
    <property type="entry name" value="Hexapeptide_acetyltransf"/>
</dbReference>
<dbReference type="AlphaFoldDB" id="A0A328NLC4"/>
<dbReference type="InterPro" id="IPR001451">
    <property type="entry name" value="Hexapep"/>
</dbReference>
<reference evidence="4 5" key="1">
    <citation type="submission" date="2018-03" db="EMBL/GenBank/DDBJ databases">
        <title>Defining the species Micromonospora saelicesensis and Micromonospora noduli under the framework of genomics.</title>
        <authorList>
            <person name="Riesco R."/>
            <person name="Trujillo M.E."/>
        </authorList>
    </citation>
    <scope>NUCLEOTIDE SEQUENCE [LARGE SCALE GENOMIC DNA]</scope>
    <source>
        <strain evidence="4 5">PSN13</strain>
    </source>
</reference>
<keyword evidence="2 4" id="KW-0808">Transferase</keyword>
<dbReference type="PANTHER" id="PTHR23416">
    <property type="entry name" value="SIALIC ACID SYNTHASE-RELATED"/>
    <property type="match status" value="1"/>
</dbReference>
<dbReference type="Pfam" id="PF14602">
    <property type="entry name" value="Hexapep_2"/>
    <property type="match status" value="1"/>
</dbReference>
<dbReference type="InterPro" id="IPR011004">
    <property type="entry name" value="Trimer_LpxA-like_sf"/>
</dbReference>
<sequence>MMVGTVRGIVGALRDRRAAARNPEEFARSIGVNLRGRVRFYGINRSMFGSEPWLITLGDNVFITAGVQFLTHDGGTLILRREHPDLEWTAPISIGDDVYIGVRSIIMPGVRIGDRCIIGAGSVVTRDIPDGSVAAGVPARVLRSTDEYLATMKAKSLGCGHLPPQEKAAVIREIYGVSGQRDHRTVPATPGSGNGTRRPPAPAEPTV</sequence>
<gene>
    <name evidence="4" type="ORF">PSN13_06067</name>
</gene>
<evidence type="ECO:0000313" key="5">
    <source>
        <dbReference type="Proteomes" id="UP000249419"/>
    </source>
</evidence>
<accession>A0A328NLC4</accession>
<comment type="caution">
    <text evidence="4">The sequence shown here is derived from an EMBL/GenBank/DDBJ whole genome shotgun (WGS) entry which is preliminary data.</text>
</comment>
<protein>
    <submittedName>
        <fullName evidence="4">Galactoside O-acetyltransferase</fullName>
    </submittedName>
</protein>
<evidence type="ECO:0000313" key="4">
    <source>
        <dbReference type="EMBL" id="RAO27151.1"/>
    </source>
</evidence>
<dbReference type="EMBL" id="PYAG01000040">
    <property type="protein sequence ID" value="RAO27151.1"/>
    <property type="molecule type" value="Genomic_DNA"/>
</dbReference>
<dbReference type="GO" id="GO:0008374">
    <property type="term" value="F:O-acyltransferase activity"/>
    <property type="evidence" value="ECO:0007669"/>
    <property type="project" value="TreeGrafter"/>
</dbReference>
<dbReference type="Proteomes" id="UP000249419">
    <property type="component" value="Unassembled WGS sequence"/>
</dbReference>
<dbReference type="SUPFAM" id="SSF51161">
    <property type="entry name" value="Trimeric LpxA-like enzymes"/>
    <property type="match status" value="1"/>
</dbReference>
<feature type="region of interest" description="Disordered" evidence="3">
    <location>
        <begin position="180"/>
        <end position="207"/>
    </location>
</feature>